<name>A0A6A5VE76_9PLEO</name>
<organism evidence="1 2">
    <name type="scientific">Bimuria novae-zelandiae CBS 107.79</name>
    <dbReference type="NCBI Taxonomy" id="1447943"/>
    <lineage>
        <taxon>Eukaryota</taxon>
        <taxon>Fungi</taxon>
        <taxon>Dikarya</taxon>
        <taxon>Ascomycota</taxon>
        <taxon>Pezizomycotina</taxon>
        <taxon>Dothideomycetes</taxon>
        <taxon>Pleosporomycetidae</taxon>
        <taxon>Pleosporales</taxon>
        <taxon>Massarineae</taxon>
        <taxon>Didymosphaeriaceae</taxon>
        <taxon>Bimuria</taxon>
    </lineage>
</organism>
<evidence type="ECO:0000313" key="1">
    <source>
        <dbReference type="EMBL" id="KAF1974262.1"/>
    </source>
</evidence>
<dbReference type="EMBL" id="ML976675">
    <property type="protein sequence ID" value="KAF1974262.1"/>
    <property type="molecule type" value="Genomic_DNA"/>
</dbReference>
<protein>
    <submittedName>
        <fullName evidence="1">Uncharacterized protein</fullName>
    </submittedName>
</protein>
<evidence type="ECO:0000313" key="2">
    <source>
        <dbReference type="Proteomes" id="UP000800036"/>
    </source>
</evidence>
<dbReference type="AlphaFoldDB" id="A0A6A5VE76"/>
<accession>A0A6A5VE76</accession>
<sequence>MRSRVRKYQICLRPALLLTVSSQVIIRTRTSTSAVVSTTPATIGQLEVPLPSGSCLPRTEFDSSHHLLVKSTTVAFVVLSAAQSISQPP</sequence>
<dbReference type="Proteomes" id="UP000800036">
    <property type="component" value="Unassembled WGS sequence"/>
</dbReference>
<gene>
    <name evidence="1" type="ORF">BU23DRAFT_113080</name>
</gene>
<keyword evidence="2" id="KW-1185">Reference proteome</keyword>
<reference evidence="1" key="1">
    <citation type="journal article" date="2020" name="Stud. Mycol.">
        <title>101 Dothideomycetes genomes: a test case for predicting lifestyles and emergence of pathogens.</title>
        <authorList>
            <person name="Haridas S."/>
            <person name="Albert R."/>
            <person name="Binder M."/>
            <person name="Bloem J."/>
            <person name="Labutti K."/>
            <person name="Salamov A."/>
            <person name="Andreopoulos B."/>
            <person name="Baker S."/>
            <person name="Barry K."/>
            <person name="Bills G."/>
            <person name="Bluhm B."/>
            <person name="Cannon C."/>
            <person name="Castanera R."/>
            <person name="Culley D."/>
            <person name="Daum C."/>
            <person name="Ezra D."/>
            <person name="Gonzalez J."/>
            <person name="Henrissat B."/>
            <person name="Kuo A."/>
            <person name="Liang C."/>
            <person name="Lipzen A."/>
            <person name="Lutzoni F."/>
            <person name="Magnuson J."/>
            <person name="Mondo S."/>
            <person name="Nolan M."/>
            <person name="Ohm R."/>
            <person name="Pangilinan J."/>
            <person name="Park H.-J."/>
            <person name="Ramirez L."/>
            <person name="Alfaro M."/>
            <person name="Sun H."/>
            <person name="Tritt A."/>
            <person name="Yoshinaga Y."/>
            <person name="Zwiers L.-H."/>
            <person name="Turgeon B."/>
            <person name="Goodwin S."/>
            <person name="Spatafora J."/>
            <person name="Crous P."/>
            <person name="Grigoriev I."/>
        </authorList>
    </citation>
    <scope>NUCLEOTIDE SEQUENCE</scope>
    <source>
        <strain evidence="1">CBS 107.79</strain>
    </source>
</reference>
<proteinExistence type="predicted"/>